<proteinExistence type="predicted"/>
<comment type="caution">
    <text evidence="1">The sequence shown here is derived from an EMBL/GenBank/DDBJ whole genome shotgun (WGS) entry which is preliminary data.</text>
</comment>
<accession>A0A1Q9F2C8</accession>
<name>A0A1Q9F2C8_SYMMI</name>
<dbReference type="EMBL" id="LSRX01000023">
    <property type="protein sequence ID" value="OLQ13811.1"/>
    <property type="molecule type" value="Genomic_DNA"/>
</dbReference>
<dbReference type="AlphaFoldDB" id="A0A1Q9F2C8"/>
<dbReference type="Proteomes" id="UP000186817">
    <property type="component" value="Unassembled WGS sequence"/>
</dbReference>
<protein>
    <submittedName>
        <fullName evidence="1">Uncharacterized protein</fullName>
    </submittedName>
</protein>
<keyword evidence="2" id="KW-1185">Reference proteome</keyword>
<reference evidence="1 2" key="1">
    <citation type="submission" date="2016-02" db="EMBL/GenBank/DDBJ databases">
        <title>Genome analysis of coral dinoflagellate symbionts highlights evolutionary adaptations to a symbiotic lifestyle.</title>
        <authorList>
            <person name="Aranda M."/>
            <person name="Li Y."/>
            <person name="Liew Y.J."/>
            <person name="Baumgarten S."/>
            <person name="Simakov O."/>
            <person name="Wilson M."/>
            <person name="Piel J."/>
            <person name="Ashoor H."/>
            <person name="Bougouffa S."/>
            <person name="Bajic V.B."/>
            <person name="Ryu T."/>
            <person name="Ravasi T."/>
            <person name="Bayer T."/>
            <person name="Micklem G."/>
            <person name="Kim H."/>
            <person name="Bhak J."/>
            <person name="Lajeunesse T.C."/>
            <person name="Voolstra C.R."/>
        </authorList>
    </citation>
    <scope>NUCLEOTIDE SEQUENCE [LARGE SCALE GENOMIC DNA]</scope>
    <source>
        <strain evidence="1 2">CCMP2467</strain>
    </source>
</reference>
<sequence>MRSYAALGDKFQAEEMLYPVLAVDVSLRRAKALRLARQRRLLDFGQVDVLSGGLAWMKDGGIPVGEWFLQDGSCEQRLAREVATQVQALQGQSQLAVASVRQQLEDVYLAGVYSLNHPECFLIQAAQQWRLGVRIYHIPVPKMPFRQMTPEQHEGYLLQTELDTALLILKGTHWPNRQKAQGLWSSLDSFTPALVPKVQEIVQRFQSDLESLCKALYKLMTDTLSEPEVSEVCSNLIETQVLGISPDGQL</sequence>
<evidence type="ECO:0000313" key="1">
    <source>
        <dbReference type="EMBL" id="OLQ13811.1"/>
    </source>
</evidence>
<gene>
    <name evidence="1" type="ORF">AK812_SmicGene2176</name>
</gene>
<dbReference type="OrthoDB" id="10284049at2759"/>
<evidence type="ECO:0000313" key="2">
    <source>
        <dbReference type="Proteomes" id="UP000186817"/>
    </source>
</evidence>
<organism evidence="1 2">
    <name type="scientific">Symbiodinium microadriaticum</name>
    <name type="common">Dinoflagellate</name>
    <name type="synonym">Zooxanthella microadriatica</name>
    <dbReference type="NCBI Taxonomy" id="2951"/>
    <lineage>
        <taxon>Eukaryota</taxon>
        <taxon>Sar</taxon>
        <taxon>Alveolata</taxon>
        <taxon>Dinophyceae</taxon>
        <taxon>Suessiales</taxon>
        <taxon>Symbiodiniaceae</taxon>
        <taxon>Symbiodinium</taxon>
    </lineage>
</organism>